<protein>
    <submittedName>
        <fullName evidence="2">Enoyl-CoA hydratase/isomerase family protein</fullName>
    </submittedName>
</protein>
<dbReference type="PANTHER" id="PTHR43802">
    <property type="entry name" value="ENOYL-COA HYDRATASE"/>
    <property type="match status" value="1"/>
</dbReference>
<name>A0AAV3U3Y3_9ALTE</name>
<dbReference type="PANTHER" id="PTHR43802:SF1">
    <property type="entry name" value="IP11341P-RELATED"/>
    <property type="match status" value="1"/>
</dbReference>
<sequence length="314" mass="33975">MAGDQPYKIMPCDALPTQPQWLYQQTVPVIAVAEAADQITQSDSGYENADLIVGCEKDAEGLAARIRKNPQAALVLVQVLRAQTLLPTAAALDMESMAFATLQAGDEFKTWLESYRGSNTTANANTDTKDGNDQPAIDMDRQGDVLTAVLNRPQTRNSITVEMRDALVELLTIMRVDTSVQRLLISARGACFSVGGELAEFGSLINPSNAHWIRTVHSPARLMAEHSGRITCTVHGACIGSGIELPAFASQLYAHKKTFFQLPELAMGLIPGAGGTVSISRRIGRQKAGWWILSGKKITAQTALQWGLIDKLLD</sequence>
<dbReference type="Proteomes" id="UP001409585">
    <property type="component" value="Unassembled WGS sequence"/>
</dbReference>
<organism evidence="2 3">
    <name type="scientific">Halioxenophilus aromaticivorans</name>
    <dbReference type="NCBI Taxonomy" id="1306992"/>
    <lineage>
        <taxon>Bacteria</taxon>
        <taxon>Pseudomonadati</taxon>
        <taxon>Pseudomonadota</taxon>
        <taxon>Gammaproteobacteria</taxon>
        <taxon>Alteromonadales</taxon>
        <taxon>Alteromonadaceae</taxon>
        <taxon>Halioxenophilus</taxon>
    </lineage>
</organism>
<gene>
    <name evidence="2" type="ORF">GCM10025791_26100</name>
</gene>
<accession>A0AAV3U3Y3</accession>
<dbReference type="GO" id="GO:0003824">
    <property type="term" value="F:catalytic activity"/>
    <property type="evidence" value="ECO:0007669"/>
    <property type="project" value="UniProtKB-ARBA"/>
</dbReference>
<reference evidence="3" key="1">
    <citation type="journal article" date="2019" name="Int. J. Syst. Evol. Microbiol.">
        <title>The Global Catalogue of Microorganisms (GCM) 10K type strain sequencing project: providing services to taxonomists for standard genome sequencing and annotation.</title>
        <authorList>
            <consortium name="The Broad Institute Genomics Platform"/>
            <consortium name="The Broad Institute Genome Sequencing Center for Infectious Disease"/>
            <person name="Wu L."/>
            <person name="Ma J."/>
        </authorList>
    </citation>
    <scope>NUCLEOTIDE SEQUENCE [LARGE SCALE GENOMIC DNA]</scope>
    <source>
        <strain evidence="3">JCM 19134</strain>
    </source>
</reference>
<dbReference type="InterPro" id="IPR029045">
    <property type="entry name" value="ClpP/crotonase-like_dom_sf"/>
</dbReference>
<dbReference type="CDD" id="cd06558">
    <property type="entry name" value="crotonase-like"/>
    <property type="match status" value="1"/>
</dbReference>
<proteinExistence type="inferred from homology"/>
<dbReference type="SUPFAM" id="SSF52096">
    <property type="entry name" value="ClpP/crotonase"/>
    <property type="match status" value="1"/>
</dbReference>
<keyword evidence="3" id="KW-1185">Reference proteome</keyword>
<evidence type="ECO:0000313" key="3">
    <source>
        <dbReference type="Proteomes" id="UP001409585"/>
    </source>
</evidence>
<comment type="similarity">
    <text evidence="1">Belongs to the enoyl-CoA hydratase/isomerase family.</text>
</comment>
<dbReference type="RefSeq" id="WP_345422798.1">
    <property type="nucleotide sequence ID" value="NZ_AP031496.1"/>
</dbReference>
<dbReference type="InterPro" id="IPR001753">
    <property type="entry name" value="Enoyl-CoA_hydra/iso"/>
</dbReference>
<dbReference type="Pfam" id="PF00378">
    <property type="entry name" value="ECH_1"/>
    <property type="match status" value="1"/>
</dbReference>
<dbReference type="EMBL" id="BAABLX010000024">
    <property type="protein sequence ID" value="GAA4945678.1"/>
    <property type="molecule type" value="Genomic_DNA"/>
</dbReference>
<evidence type="ECO:0000313" key="2">
    <source>
        <dbReference type="EMBL" id="GAA4945678.1"/>
    </source>
</evidence>
<evidence type="ECO:0000256" key="1">
    <source>
        <dbReference type="ARBA" id="ARBA00005254"/>
    </source>
</evidence>
<dbReference type="AlphaFoldDB" id="A0AAV3U3Y3"/>
<dbReference type="Gene3D" id="3.90.226.10">
    <property type="entry name" value="2-enoyl-CoA Hydratase, Chain A, domain 1"/>
    <property type="match status" value="1"/>
</dbReference>
<comment type="caution">
    <text evidence="2">The sequence shown here is derived from an EMBL/GenBank/DDBJ whole genome shotgun (WGS) entry which is preliminary data.</text>
</comment>